<name>A0A6A6ZBD3_9PEZI</name>
<dbReference type="OrthoDB" id="10624870at2759"/>
<protein>
    <submittedName>
        <fullName evidence="2 4">Uncharacterized protein</fullName>
    </submittedName>
</protein>
<evidence type="ECO:0000313" key="3">
    <source>
        <dbReference type="Proteomes" id="UP000504636"/>
    </source>
</evidence>
<dbReference type="AlphaFoldDB" id="A0A6A6ZBD3"/>
<evidence type="ECO:0000313" key="2">
    <source>
        <dbReference type="EMBL" id="KAF2818009.1"/>
    </source>
</evidence>
<dbReference type="GeneID" id="54462589"/>
<gene>
    <name evidence="2 4" type="ORF">BDZ99DRAFT_470937</name>
</gene>
<proteinExistence type="predicted"/>
<feature type="compositionally biased region" description="Acidic residues" evidence="1">
    <location>
        <begin position="149"/>
        <end position="163"/>
    </location>
</feature>
<evidence type="ECO:0000256" key="1">
    <source>
        <dbReference type="SAM" id="MobiDB-lite"/>
    </source>
</evidence>
<evidence type="ECO:0000313" key="4">
    <source>
        <dbReference type="RefSeq" id="XP_033584973.1"/>
    </source>
</evidence>
<organism evidence="2">
    <name type="scientific">Mytilinidion resinicola</name>
    <dbReference type="NCBI Taxonomy" id="574789"/>
    <lineage>
        <taxon>Eukaryota</taxon>
        <taxon>Fungi</taxon>
        <taxon>Dikarya</taxon>
        <taxon>Ascomycota</taxon>
        <taxon>Pezizomycotina</taxon>
        <taxon>Dothideomycetes</taxon>
        <taxon>Pleosporomycetidae</taxon>
        <taxon>Mytilinidiales</taxon>
        <taxon>Mytilinidiaceae</taxon>
        <taxon>Mytilinidion</taxon>
    </lineage>
</organism>
<keyword evidence="3" id="KW-1185">Reference proteome</keyword>
<dbReference type="Proteomes" id="UP000504636">
    <property type="component" value="Unplaced"/>
</dbReference>
<feature type="compositionally biased region" description="Basic and acidic residues" evidence="1">
    <location>
        <begin position="164"/>
        <end position="177"/>
    </location>
</feature>
<feature type="region of interest" description="Disordered" evidence="1">
    <location>
        <begin position="143"/>
        <end position="177"/>
    </location>
</feature>
<reference evidence="4" key="2">
    <citation type="submission" date="2020-04" db="EMBL/GenBank/DDBJ databases">
        <authorList>
            <consortium name="NCBI Genome Project"/>
        </authorList>
    </citation>
    <scope>NUCLEOTIDE SEQUENCE</scope>
    <source>
        <strain evidence="4">CBS 304.34</strain>
    </source>
</reference>
<dbReference type="EMBL" id="MU003692">
    <property type="protein sequence ID" value="KAF2818009.1"/>
    <property type="molecule type" value="Genomic_DNA"/>
</dbReference>
<reference evidence="4" key="3">
    <citation type="submission" date="2025-04" db="UniProtKB">
        <authorList>
            <consortium name="RefSeq"/>
        </authorList>
    </citation>
    <scope>IDENTIFICATION</scope>
    <source>
        <strain evidence="4">CBS 304.34</strain>
    </source>
</reference>
<sequence length="177" mass="19820">MSTPSSTTTSSSGTLRASSSLVISEISECSATSRIVRPPVNYMYMHIHYHIESTVMALGHNHSKIFTVTAHDPVTDGQLPNRKYTAAVIEQIGKKKTDPSGTGVNVLYEPYYGKSREEALWVLLEEMEEKVWDVLHPERRTWDTKIGDGDVDAGEMDTQSVDDPEMREGEGEDWNRS</sequence>
<reference evidence="2 4" key="1">
    <citation type="journal article" date="2020" name="Stud. Mycol.">
        <title>101 Dothideomycetes genomes: a test case for predicting lifestyles and emergence of pathogens.</title>
        <authorList>
            <person name="Haridas S."/>
            <person name="Albert R."/>
            <person name="Binder M."/>
            <person name="Bloem J."/>
            <person name="Labutti K."/>
            <person name="Salamov A."/>
            <person name="Andreopoulos B."/>
            <person name="Baker S."/>
            <person name="Barry K."/>
            <person name="Bills G."/>
            <person name="Bluhm B."/>
            <person name="Cannon C."/>
            <person name="Castanera R."/>
            <person name="Culley D."/>
            <person name="Daum C."/>
            <person name="Ezra D."/>
            <person name="Gonzalez J."/>
            <person name="Henrissat B."/>
            <person name="Kuo A."/>
            <person name="Liang C."/>
            <person name="Lipzen A."/>
            <person name="Lutzoni F."/>
            <person name="Magnuson J."/>
            <person name="Mondo S."/>
            <person name="Nolan M."/>
            <person name="Ohm R."/>
            <person name="Pangilinan J."/>
            <person name="Park H.-J."/>
            <person name="Ramirez L."/>
            <person name="Alfaro M."/>
            <person name="Sun H."/>
            <person name="Tritt A."/>
            <person name="Yoshinaga Y."/>
            <person name="Zwiers L.-H."/>
            <person name="Turgeon B."/>
            <person name="Goodwin S."/>
            <person name="Spatafora J."/>
            <person name="Crous P."/>
            <person name="Grigoriev I."/>
        </authorList>
    </citation>
    <scope>NUCLEOTIDE SEQUENCE</scope>
    <source>
        <strain evidence="2 4">CBS 304.34</strain>
    </source>
</reference>
<accession>A0A6A6ZBD3</accession>
<dbReference type="RefSeq" id="XP_033584973.1">
    <property type="nucleotide sequence ID" value="XM_033721696.1"/>
</dbReference>